<feature type="region of interest" description="Disordered" evidence="1">
    <location>
        <begin position="90"/>
        <end position="110"/>
    </location>
</feature>
<dbReference type="Proteomes" id="UP001172102">
    <property type="component" value="Unassembled WGS sequence"/>
</dbReference>
<protein>
    <submittedName>
        <fullName evidence="5">Uncharacterized protein</fullName>
    </submittedName>
</protein>
<dbReference type="EMBL" id="JAUKUA010000001">
    <property type="protein sequence ID" value="KAK0732240.1"/>
    <property type="molecule type" value="Genomic_DNA"/>
</dbReference>
<dbReference type="PROSITE" id="PS51257">
    <property type="entry name" value="PROKAR_LIPOPROTEIN"/>
    <property type="match status" value="1"/>
</dbReference>
<sequence>MLSTVKALAALGLLAGCVNGGGKEVHYAPTTIYETTTVEKTHLVDVTIYNTQTKIVKTYLTESTTVTLHYTVSVTSTALATITNTDTDSVTTTDTDSTTVTTTDTDSTTVTTTDTDSTTVTTTGTDSTTVTTTETDSTTITTTETDSTTVTTTDTDSTTVTDTDSTTITLPTTTYTTRTIFSTTYDPCPKSCSVSAETVTLYFWPTNRPYTYPQTYVDPTLSYTFTSPSVYMFIPAARGINTLGQPTGPSTAAWMLGLPLHQVSTIIYGSNATRQLTLADLGTDCPQTADPTAIATMVDARCNPVLAAPREVSSWAYPCNACGQFGLFDPPYAVPPLTGVLVEPTATTRTTPLPTTTRIAPLPTGTITAGPTVPTVPGATSGPPGTTTGVATAGVARLGVRWVLVVGIVGVGAVVMRM</sequence>
<evidence type="ECO:0000313" key="5">
    <source>
        <dbReference type="EMBL" id="KAK0732240.1"/>
    </source>
</evidence>
<feature type="chain" id="PRO_5041589193" evidence="3">
    <location>
        <begin position="21"/>
        <end position="418"/>
    </location>
</feature>
<evidence type="ECO:0000313" key="6">
    <source>
        <dbReference type="Proteomes" id="UP001172102"/>
    </source>
</evidence>
<keyword evidence="2" id="KW-0472">Membrane</keyword>
<name>A0AA40BDH5_9PEZI</name>
<accession>A0AA40BDH5</accession>
<evidence type="ECO:0000256" key="1">
    <source>
        <dbReference type="SAM" id="MobiDB-lite"/>
    </source>
</evidence>
<evidence type="ECO:0000256" key="2">
    <source>
        <dbReference type="SAM" id="Phobius"/>
    </source>
</evidence>
<keyword evidence="2" id="KW-1133">Transmembrane helix</keyword>
<keyword evidence="3" id="KW-0732">Signal</keyword>
<dbReference type="EMBL" id="JAUKUA010000013">
    <property type="protein sequence ID" value="KAK0701079.1"/>
    <property type="molecule type" value="Genomic_DNA"/>
</dbReference>
<evidence type="ECO:0000256" key="3">
    <source>
        <dbReference type="SAM" id="SignalP"/>
    </source>
</evidence>
<comment type="caution">
    <text evidence="5">The sequence shown here is derived from an EMBL/GenBank/DDBJ whole genome shotgun (WGS) entry which is preliminary data.</text>
</comment>
<reference evidence="5" key="1">
    <citation type="submission" date="2023-06" db="EMBL/GenBank/DDBJ databases">
        <title>Genome-scale phylogeny and comparative genomics of the fungal order Sordariales.</title>
        <authorList>
            <consortium name="Lawrence Berkeley National Laboratory"/>
            <person name="Hensen N."/>
            <person name="Bonometti L."/>
            <person name="Westerberg I."/>
            <person name="Brannstrom I.O."/>
            <person name="Guillou S."/>
            <person name="Cros-Aarteil S."/>
            <person name="Calhoun S."/>
            <person name="Haridas S."/>
            <person name="Kuo A."/>
            <person name="Mondo S."/>
            <person name="Pangilinan J."/>
            <person name="Riley R."/>
            <person name="Labutti K."/>
            <person name="Andreopoulos B."/>
            <person name="Lipzen A."/>
            <person name="Chen C."/>
            <person name="Yanf M."/>
            <person name="Daum C."/>
            <person name="Ng V."/>
            <person name="Clum A."/>
            <person name="Steindorff A."/>
            <person name="Ohm R."/>
            <person name="Martin F."/>
            <person name="Silar P."/>
            <person name="Natvig D."/>
            <person name="Lalanne C."/>
            <person name="Gautier V."/>
            <person name="Ament-Velasquez S.L."/>
            <person name="Kruys A."/>
            <person name="Hutchinson M.I."/>
            <person name="Powell A.J."/>
            <person name="Barry K."/>
            <person name="Miller A.N."/>
            <person name="Grigoriev I.V."/>
            <person name="Debuchy R."/>
            <person name="Gladieux P."/>
            <person name="Thoren M.H."/>
            <person name="Johannesson H."/>
        </authorList>
    </citation>
    <scope>NUCLEOTIDE SEQUENCE</scope>
    <source>
        <strain evidence="5">SMH4607-1</strain>
    </source>
</reference>
<keyword evidence="6" id="KW-1185">Reference proteome</keyword>
<feature type="region of interest" description="Disordered" evidence="1">
    <location>
        <begin position="348"/>
        <end position="384"/>
    </location>
</feature>
<organism evidence="5 6">
    <name type="scientific">Lasiosphaeris hirsuta</name>
    <dbReference type="NCBI Taxonomy" id="260670"/>
    <lineage>
        <taxon>Eukaryota</taxon>
        <taxon>Fungi</taxon>
        <taxon>Dikarya</taxon>
        <taxon>Ascomycota</taxon>
        <taxon>Pezizomycotina</taxon>
        <taxon>Sordariomycetes</taxon>
        <taxon>Sordariomycetidae</taxon>
        <taxon>Sordariales</taxon>
        <taxon>Lasiosphaeriaceae</taxon>
        <taxon>Lasiosphaeris</taxon>
    </lineage>
</organism>
<feature type="signal peptide" evidence="3">
    <location>
        <begin position="1"/>
        <end position="20"/>
    </location>
</feature>
<gene>
    <name evidence="5" type="ORF">B0H67DRAFT_549843</name>
    <name evidence="4" type="ORF">B0H67DRAFT_558816</name>
</gene>
<dbReference type="AlphaFoldDB" id="A0AA40BDH5"/>
<evidence type="ECO:0000313" key="4">
    <source>
        <dbReference type="EMBL" id="KAK0701079.1"/>
    </source>
</evidence>
<keyword evidence="2" id="KW-0812">Transmembrane</keyword>
<proteinExistence type="predicted"/>
<feature type="transmembrane region" description="Helical" evidence="2">
    <location>
        <begin position="398"/>
        <end position="416"/>
    </location>
</feature>